<comment type="caution">
    <text evidence="2">The sequence shown here is derived from an EMBL/GenBank/DDBJ whole genome shotgun (WGS) entry which is preliminary data.</text>
</comment>
<dbReference type="STRING" id="1203610.HMPREF1536_01010"/>
<protein>
    <submittedName>
        <fullName evidence="2">Uncharacterized protein</fullName>
    </submittedName>
</protein>
<dbReference type="HOGENOM" id="CLU_1915042_0_0_10"/>
<reference evidence="2 3" key="1">
    <citation type="submission" date="2013-04" db="EMBL/GenBank/DDBJ databases">
        <title>The Genome Sequence of Parabacteroides gordonii DSM 23371.</title>
        <authorList>
            <consortium name="The Broad Institute Genomics Platform"/>
            <person name="Earl A."/>
            <person name="Ward D."/>
            <person name="Feldgarden M."/>
            <person name="Gevers D."/>
            <person name="Martens E."/>
            <person name="Sakamoto M."/>
            <person name="Benno Y."/>
            <person name="Suzuki N."/>
            <person name="Matsunaga N."/>
            <person name="Koshihara K."/>
            <person name="Seki M."/>
            <person name="Komiya H."/>
            <person name="Walker B."/>
            <person name="Young S."/>
            <person name="Zeng Q."/>
            <person name="Gargeya S."/>
            <person name="Fitzgerald M."/>
            <person name="Haas B."/>
            <person name="Abouelleil A."/>
            <person name="Allen A.W."/>
            <person name="Alvarado L."/>
            <person name="Arachchi H.M."/>
            <person name="Berlin A.M."/>
            <person name="Chapman S.B."/>
            <person name="Gainer-Dewar J."/>
            <person name="Goldberg J."/>
            <person name="Griggs A."/>
            <person name="Gujja S."/>
            <person name="Hansen M."/>
            <person name="Howarth C."/>
            <person name="Imamovic A."/>
            <person name="Ireland A."/>
            <person name="Larimer J."/>
            <person name="McCowan C."/>
            <person name="Murphy C."/>
            <person name="Pearson M."/>
            <person name="Poon T.W."/>
            <person name="Priest M."/>
            <person name="Roberts A."/>
            <person name="Saif S."/>
            <person name="Shea T."/>
            <person name="Sisk P."/>
            <person name="Sykes S."/>
            <person name="Wortman J."/>
            <person name="Nusbaum C."/>
            <person name="Birren B."/>
        </authorList>
    </citation>
    <scope>NUCLEOTIDE SEQUENCE [LARGE SCALE GENOMIC DNA]</scope>
    <source>
        <strain evidence="2 3">MS-1</strain>
    </source>
</reference>
<keyword evidence="1" id="KW-0732">Signal</keyword>
<dbReference type="Proteomes" id="UP000033035">
    <property type="component" value="Unassembled WGS sequence"/>
</dbReference>
<evidence type="ECO:0000256" key="1">
    <source>
        <dbReference type="SAM" id="SignalP"/>
    </source>
</evidence>
<name>A0A0F5JMY5_9BACT</name>
<keyword evidence="3" id="KW-1185">Reference proteome</keyword>
<feature type="signal peptide" evidence="1">
    <location>
        <begin position="1"/>
        <end position="21"/>
    </location>
</feature>
<dbReference type="AlphaFoldDB" id="A0A0F5JMY5"/>
<dbReference type="EMBL" id="AQHW01000008">
    <property type="protein sequence ID" value="KKB58807.1"/>
    <property type="molecule type" value="Genomic_DNA"/>
</dbReference>
<evidence type="ECO:0000313" key="2">
    <source>
        <dbReference type="EMBL" id="KKB58807.1"/>
    </source>
</evidence>
<accession>A0A0F5JMY5</accession>
<dbReference type="RefSeq" id="WP_028730680.1">
    <property type="nucleotide sequence ID" value="NZ_KE386768.1"/>
</dbReference>
<gene>
    <name evidence="2" type="ORF">HMPREF1536_01010</name>
</gene>
<organism evidence="2 3">
    <name type="scientific">Parabacteroides gordonii MS-1 = DSM 23371</name>
    <dbReference type="NCBI Taxonomy" id="1203610"/>
    <lineage>
        <taxon>Bacteria</taxon>
        <taxon>Pseudomonadati</taxon>
        <taxon>Bacteroidota</taxon>
        <taxon>Bacteroidia</taxon>
        <taxon>Bacteroidales</taxon>
        <taxon>Tannerellaceae</taxon>
        <taxon>Parabacteroides</taxon>
    </lineage>
</organism>
<proteinExistence type="predicted"/>
<dbReference type="PATRIC" id="fig|1203610.3.peg.1034"/>
<feature type="chain" id="PRO_5002490285" evidence="1">
    <location>
        <begin position="22"/>
        <end position="132"/>
    </location>
</feature>
<sequence>MKKVLSILTLLILIFAGQKVAFNADSESIVLQCNQTDDENASSLNKELKKFELSKNPLESFDITARTKPASDNYERLFKLSNSNKEFFFLKLKRQATQYKISETLSTIQTINYSSLRKCGNQWIYVLRKLVI</sequence>
<evidence type="ECO:0000313" key="3">
    <source>
        <dbReference type="Proteomes" id="UP000033035"/>
    </source>
</evidence>